<dbReference type="Pfam" id="PF13832">
    <property type="entry name" value="zf-HC5HC2H_2"/>
    <property type="match status" value="1"/>
</dbReference>
<gene>
    <name evidence="5" type="ORF">HANVADRAFT_120752</name>
</gene>
<dbReference type="OrthoDB" id="336088at2759"/>
<dbReference type="InterPro" id="IPR029617">
    <property type="entry name" value="Snt2"/>
</dbReference>
<name>A0A1B7SZ77_9ASCO</name>
<proteinExistence type="predicted"/>
<dbReference type="GO" id="GO:0048189">
    <property type="term" value="C:Lid2 complex"/>
    <property type="evidence" value="ECO:0007669"/>
    <property type="project" value="TreeGrafter"/>
</dbReference>
<keyword evidence="2" id="KW-0863">Zinc-finger</keyword>
<keyword evidence="1" id="KW-0479">Metal-binding</keyword>
<evidence type="ECO:0000259" key="4">
    <source>
        <dbReference type="SMART" id="SM00249"/>
    </source>
</evidence>
<dbReference type="SMART" id="SM00249">
    <property type="entry name" value="PHD"/>
    <property type="match status" value="2"/>
</dbReference>
<dbReference type="InterPro" id="IPR001965">
    <property type="entry name" value="Znf_PHD"/>
</dbReference>
<dbReference type="EMBL" id="LXPE01000578">
    <property type="protein sequence ID" value="OBA21772.1"/>
    <property type="molecule type" value="Genomic_DNA"/>
</dbReference>
<dbReference type="PANTHER" id="PTHR47672">
    <property type="entry name" value="E3 UBIQUITIN-PROTEIN LIGASE SNT2"/>
    <property type="match status" value="1"/>
</dbReference>
<dbReference type="InterPro" id="IPR011011">
    <property type="entry name" value="Znf_FYVE_PHD"/>
</dbReference>
<evidence type="ECO:0000256" key="1">
    <source>
        <dbReference type="ARBA" id="ARBA00022723"/>
    </source>
</evidence>
<keyword evidence="6" id="KW-1185">Reference proteome</keyword>
<accession>A0A1B7SZ77</accession>
<dbReference type="GO" id="GO:0004842">
    <property type="term" value="F:ubiquitin-protein transferase activity"/>
    <property type="evidence" value="ECO:0007669"/>
    <property type="project" value="TreeGrafter"/>
</dbReference>
<protein>
    <recommendedName>
        <fullName evidence="4">Zinc finger PHD-type domain-containing protein</fullName>
    </recommendedName>
</protein>
<feature type="domain" description="Zinc finger PHD-type" evidence="4">
    <location>
        <begin position="184"/>
        <end position="223"/>
    </location>
</feature>
<dbReference type="GO" id="GO:0008270">
    <property type="term" value="F:zinc ion binding"/>
    <property type="evidence" value="ECO:0007669"/>
    <property type="project" value="UniProtKB-KW"/>
</dbReference>
<feature type="domain" description="Zinc finger PHD-type" evidence="4">
    <location>
        <begin position="297"/>
        <end position="349"/>
    </location>
</feature>
<dbReference type="PANTHER" id="PTHR47672:SF1">
    <property type="entry name" value="E3 UBIQUITIN-PROTEIN LIGASE SNT2"/>
    <property type="match status" value="1"/>
</dbReference>
<sequence length="456" mass="52611">MDYNIISQNIEFELLNDLVQYIRDNYALFKNYSDMIKKYKQSCSSSRNYIIKNSWKFAEIYLLDSHEENGKKNLLKYVEHLEMEYSGRSKKKNSLFDNQVSKFMVSNNLYSMKFECILEENDYSIFITRNFDKIILSNENSILKLANLSEGDISVDVSNATAEVLTNFKMMHEKNTSSVAMSLKELSETEIICNCCGMNCHYYCYGETEATTKELNWKCDSCKFSNEDNCSLCITKETDVESCRNLNINCTPDALKLTDDNNKFVHVACALFTKGIEVSSEKFAPFKNVRRTKKIIKCKICLSGVGSVINCELCDANFHVTCAQDEENYKIGFAKESSTNPIIICNLHEDYELLPLNHKYNGATLWELYLKAVIKRDLIEDSEVSSYITSSIKKCGTCDNDISLYWYPLPDGNYSCKNCHLNKIFRNVKLIQGADMDNSDATFWDEYPIDKFYLEK</sequence>
<evidence type="ECO:0000313" key="6">
    <source>
        <dbReference type="Proteomes" id="UP000092321"/>
    </source>
</evidence>
<evidence type="ECO:0000256" key="3">
    <source>
        <dbReference type="ARBA" id="ARBA00022833"/>
    </source>
</evidence>
<dbReference type="AlphaFoldDB" id="A0A1B7SZ77"/>
<reference evidence="6" key="1">
    <citation type="journal article" date="2016" name="Proc. Natl. Acad. Sci. U.S.A.">
        <title>Comparative genomics of biotechnologically important yeasts.</title>
        <authorList>
            <person name="Riley R."/>
            <person name="Haridas S."/>
            <person name="Wolfe K.H."/>
            <person name="Lopes M.R."/>
            <person name="Hittinger C.T."/>
            <person name="Goeker M."/>
            <person name="Salamov A.A."/>
            <person name="Wisecaver J.H."/>
            <person name="Long T.M."/>
            <person name="Calvey C.H."/>
            <person name="Aerts A.L."/>
            <person name="Barry K.W."/>
            <person name="Choi C."/>
            <person name="Clum A."/>
            <person name="Coughlan A.Y."/>
            <person name="Deshpande S."/>
            <person name="Douglass A.P."/>
            <person name="Hanson S.J."/>
            <person name="Klenk H.-P."/>
            <person name="LaButti K.M."/>
            <person name="Lapidus A."/>
            <person name="Lindquist E.A."/>
            <person name="Lipzen A.M."/>
            <person name="Meier-Kolthoff J.P."/>
            <person name="Ohm R.A."/>
            <person name="Otillar R.P."/>
            <person name="Pangilinan J.L."/>
            <person name="Peng Y."/>
            <person name="Rokas A."/>
            <person name="Rosa C.A."/>
            <person name="Scheuner C."/>
            <person name="Sibirny A.A."/>
            <person name="Slot J.C."/>
            <person name="Stielow J.B."/>
            <person name="Sun H."/>
            <person name="Kurtzman C.P."/>
            <person name="Blackwell M."/>
            <person name="Grigoriev I.V."/>
            <person name="Jeffries T.W."/>
        </authorList>
    </citation>
    <scope>NUCLEOTIDE SEQUENCE [LARGE SCALE GENOMIC DNA]</scope>
    <source>
        <strain evidence="6">NRRL Y-1626</strain>
    </source>
</reference>
<organism evidence="5 6">
    <name type="scientific">Hanseniaspora valbyensis NRRL Y-1626</name>
    <dbReference type="NCBI Taxonomy" id="766949"/>
    <lineage>
        <taxon>Eukaryota</taxon>
        <taxon>Fungi</taxon>
        <taxon>Dikarya</taxon>
        <taxon>Ascomycota</taxon>
        <taxon>Saccharomycotina</taxon>
        <taxon>Saccharomycetes</taxon>
        <taxon>Saccharomycodales</taxon>
        <taxon>Saccharomycodaceae</taxon>
        <taxon>Hanseniaspora</taxon>
    </lineage>
</organism>
<dbReference type="SUPFAM" id="SSF57903">
    <property type="entry name" value="FYVE/PHD zinc finger"/>
    <property type="match status" value="1"/>
</dbReference>
<keyword evidence="3" id="KW-0862">Zinc</keyword>
<comment type="caution">
    <text evidence="5">The sequence shown here is derived from an EMBL/GenBank/DDBJ whole genome shotgun (WGS) entry which is preliminary data.</text>
</comment>
<dbReference type="GO" id="GO:0036205">
    <property type="term" value="P:histone catabolic process"/>
    <property type="evidence" value="ECO:0007669"/>
    <property type="project" value="TreeGrafter"/>
</dbReference>
<evidence type="ECO:0000256" key="2">
    <source>
        <dbReference type="ARBA" id="ARBA00022771"/>
    </source>
</evidence>
<dbReference type="Proteomes" id="UP000092321">
    <property type="component" value="Unassembled WGS sequence"/>
</dbReference>
<evidence type="ECO:0000313" key="5">
    <source>
        <dbReference type="EMBL" id="OBA21772.1"/>
    </source>
</evidence>